<dbReference type="NCBIfam" id="NF038228">
    <property type="entry name" value="IcmH_DotU_IVB"/>
    <property type="match status" value="1"/>
</dbReference>
<dbReference type="Gene3D" id="1.25.40.590">
    <property type="entry name" value="Type IV / VI secretion system, DotU"/>
    <property type="match status" value="1"/>
</dbReference>
<feature type="region of interest" description="Disordered" evidence="2">
    <location>
        <begin position="437"/>
        <end position="466"/>
    </location>
</feature>
<evidence type="ECO:0000259" key="3">
    <source>
        <dbReference type="PROSITE" id="PS51123"/>
    </source>
</evidence>
<evidence type="ECO:0000313" key="5">
    <source>
        <dbReference type="Proteomes" id="UP001057498"/>
    </source>
</evidence>
<feature type="region of interest" description="Disordered" evidence="2">
    <location>
        <begin position="1"/>
        <end position="39"/>
    </location>
</feature>
<gene>
    <name evidence="4" type="ORF">CATMQ487_18440</name>
</gene>
<dbReference type="Proteomes" id="UP001057498">
    <property type="component" value="Chromosome"/>
</dbReference>
<dbReference type="PROSITE" id="PS51123">
    <property type="entry name" value="OMPA_2"/>
    <property type="match status" value="1"/>
</dbReference>
<keyword evidence="5" id="KW-1185">Reference proteome</keyword>
<organism evidence="4 5">
    <name type="scientific">Sphaerotilus microaerophilus</name>
    <dbReference type="NCBI Taxonomy" id="2914710"/>
    <lineage>
        <taxon>Bacteria</taxon>
        <taxon>Pseudomonadati</taxon>
        <taxon>Pseudomonadota</taxon>
        <taxon>Betaproteobacteria</taxon>
        <taxon>Burkholderiales</taxon>
        <taxon>Sphaerotilaceae</taxon>
        <taxon>Sphaerotilus</taxon>
    </lineage>
</organism>
<protein>
    <submittedName>
        <fullName evidence="4">Outer membrane protein</fullName>
    </submittedName>
</protein>
<sequence length="466" mass="49352">MSVPGPSNPIDPNDPFALPDSGATIIRPNPGGRPAPARPAMAGLGSAGLPDVAWPDQALNPLLALANRLLLAVPQIRSTRHVADPAALKHSLAQALRDFASATAAQGITPQTAMAARYVLCTLIDEAAGDTPWGGSGVWAQHSLLVLFHNEAWGGEKLFQLMAKLAAQPEQHLDLLELIYVALALGFEGRFRAVENGRAQLDAVRDKLGRILRQARGDYPQGLAQHWQGTPAARRRLPGWLPWGVSAALACLLLSLSYMGFSYALGERSDPVFGQIQGLRLPAPVAAVAQPAAEPRLAQFLRPEIAAAQVAVRDEVDRSVVILRGDGLFDAGSAQLQPAREALLGRIAEALTQVRGAVLVTGHTDSQPIRSARFPSNWHLSEERARTVRDLLVARRVDAARVRAEGRADGEPVVANDTPGNRALNRRVEVTLFVGREPGQAAAVPRPTAPAASQAAPSAQSGGSAS</sequence>
<feature type="compositionally biased region" description="Low complexity" evidence="2">
    <location>
        <begin position="441"/>
        <end position="466"/>
    </location>
</feature>
<dbReference type="InterPro" id="IPR038522">
    <property type="entry name" value="T4/T6SS_DotU_sf"/>
</dbReference>
<dbReference type="CDD" id="cd07185">
    <property type="entry name" value="OmpA_C-like"/>
    <property type="match status" value="1"/>
</dbReference>
<dbReference type="InterPro" id="IPR006665">
    <property type="entry name" value="OmpA-like"/>
</dbReference>
<evidence type="ECO:0000313" key="4">
    <source>
        <dbReference type="EMBL" id="BDI04874.1"/>
    </source>
</evidence>
<dbReference type="Pfam" id="PF09850">
    <property type="entry name" value="DotU"/>
    <property type="match status" value="1"/>
</dbReference>
<dbReference type="InterPro" id="IPR017733">
    <property type="entry name" value="OmpA-like_dom_proteobacteria"/>
</dbReference>
<reference evidence="4" key="1">
    <citation type="submission" date="2022-04" db="EMBL/GenBank/DDBJ databases">
        <title>Whole genome sequence of Sphaerotilus sp. FB-5.</title>
        <authorList>
            <person name="Takeda M."/>
            <person name="Narihara S."/>
            <person name="Akimoto M."/>
            <person name="Akimoto R."/>
            <person name="Nishiyashiki S."/>
            <person name="Murakami T."/>
        </authorList>
    </citation>
    <scope>NUCLEOTIDE SEQUENCE</scope>
    <source>
        <strain evidence="4">FB-5</strain>
    </source>
</reference>
<proteinExistence type="predicted"/>
<dbReference type="SUPFAM" id="SSF103088">
    <property type="entry name" value="OmpA-like"/>
    <property type="match status" value="1"/>
</dbReference>
<dbReference type="InterPro" id="IPR017732">
    <property type="entry name" value="T4/T6SS_DotU"/>
</dbReference>
<dbReference type="PANTHER" id="PTHR38033:SF1">
    <property type="entry name" value="DOTU FAMILY TYPE IV_VI SECRETION SYSTEM PROTEIN"/>
    <property type="match status" value="1"/>
</dbReference>
<dbReference type="Gene3D" id="3.30.1330.60">
    <property type="entry name" value="OmpA-like domain"/>
    <property type="match status" value="1"/>
</dbReference>
<dbReference type="PANTHER" id="PTHR38033">
    <property type="entry name" value="MEMBRANE PROTEIN-RELATED"/>
    <property type="match status" value="1"/>
</dbReference>
<dbReference type="NCBIfam" id="TIGR03350">
    <property type="entry name" value="type_VI_ompA"/>
    <property type="match status" value="1"/>
</dbReference>
<dbReference type="RefSeq" id="WP_251972960.1">
    <property type="nucleotide sequence ID" value="NZ_AP025730.1"/>
</dbReference>
<accession>A0ABM7YKD9</accession>
<evidence type="ECO:0000256" key="1">
    <source>
        <dbReference type="PROSITE-ProRule" id="PRU00473"/>
    </source>
</evidence>
<feature type="domain" description="OmpA-like" evidence="3">
    <location>
        <begin position="316"/>
        <end position="436"/>
    </location>
</feature>
<dbReference type="NCBIfam" id="TIGR03349">
    <property type="entry name" value="IV_VI_DotU"/>
    <property type="match status" value="1"/>
</dbReference>
<evidence type="ECO:0000256" key="2">
    <source>
        <dbReference type="SAM" id="MobiDB-lite"/>
    </source>
</evidence>
<name>A0ABM7YKD9_9BURK</name>
<dbReference type="NCBIfam" id="NF005444">
    <property type="entry name" value="PRK07033.1"/>
    <property type="match status" value="1"/>
</dbReference>
<dbReference type="Pfam" id="PF00691">
    <property type="entry name" value="OmpA"/>
    <property type="match status" value="1"/>
</dbReference>
<dbReference type="EMBL" id="AP025730">
    <property type="protein sequence ID" value="BDI04874.1"/>
    <property type="molecule type" value="Genomic_DNA"/>
</dbReference>
<dbReference type="InterPro" id="IPR036737">
    <property type="entry name" value="OmpA-like_sf"/>
</dbReference>
<keyword evidence="1" id="KW-0472">Membrane</keyword>